<keyword evidence="2" id="KW-0812">Transmembrane</keyword>
<evidence type="ECO:0000256" key="2">
    <source>
        <dbReference type="SAM" id="Phobius"/>
    </source>
</evidence>
<sequence length="97" mass="9730">MLELLVALFRVAQASLEIALASNGQMSVVLVGVVGAAALAVVVVACQAVPAIVAADASGAATRFRQTADPWRLLAQSDPDAPGRARPRAPACGLPAA</sequence>
<gene>
    <name evidence="3" type="ORF">DCE93_11720</name>
</gene>
<keyword evidence="2" id="KW-0472">Membrane</keyword>
<evidence type="ECO:0000313" key="4">
    <source>
        <dbReference type="Proteomes" id="UP000244729"/>
    </source>
</evidence>
<dbReference type="KEGG" id="agm:DCE93_11720"/>
<feature type="region of interest" description="Disordered" evidence="1">
    <location>
        <begin position="75"/>
        <end position="97"/>
    </location>
</feature>
<evidence type="ECO:0000313" key="3">
    <source>
        <dbReference type="EMBL" id="AWB96237.1"/>
    </source>
</evidence>
<keyword evidence="2" id="KW-1133">Transmembrane helix</keyword>
<proteinExistence type="predicted"/>
<dbReference type="Pfam" id="PF19950">
    <property type="entry name" value="DUF6412"/>
    <property type="match status" value="1"/>
</dbReference>
<accession>A0A2S0WY03</accession>
<reference evidence="3 4" key="1">
    <citation type="submission" date="2018-04" db="EMBL/GenBank/DDBJ databases">
        <authorList>
            <person name="Li J."/>
        </authorList>
    </citation>
    <scope>NUCLEOTIDE SEQUENCE [LARGE SCALE GENOMIC DNA]</scope>
    <source>
        <strain evidence="4">30A</strain>
    </source>
</reference>
<dbReference type="EMBL" id="CP028913">
    <property type="protein sequence ID" value="AWB96237.1"/>
    <property type="molecule type" value="Genomic_DNA"/>
</dbReference>
<dbReference type="Proteomes" id="UP000244729">
    <property type="component" value="Chromosome"/>
</dbReference>
<feature type="transmembrane region" description="Helical" evidence="2">
    <location>
        <begin position="30"/>
        <end position="55"/>
    </location>
</feature>
<evidence type="ECO:0000256" key="1">
    <source>
        <dbReference type="SAM" id="MobiDB-lite"/>
    </source>
</evidence>
<dbReference type="InterPro" id="IPR045635">
    <property type="entry name" value="DUF6412"/>
</dbReference>
<dbReference type="AlphaFoldDB" id="A0A2S0WY03"/>
<dbReference type="RefSeq" id="WP_108596036.1">
    <property type="nucleotide sequence ID" value="NZ_CP028913.1"/>
</dbReference>
<name>A0A2S0WY03_9MICO</name>
<organism evidence="3 4">
    <name type="scientific">Agromyces badenianii</name>
    <dbReference type="NCBI Taxonomy" id="2080742"/>
    <lineage>
        <taxon>Bacteria</taxon>
        <taxon>Bacillati</taxon>
        <taxon>Actinomycetota</taxon>
        <taxon>Actinomycetes</taxon>
        <taxon>Micrococcales</taxon>
        <taxon>Microbacteriaceae</taxon>
        <taxon>Agromyces</taxon>
    </lineage>
</organism>
<feature type="compositionally biased region" description="Low complexity" evidence="1">
    <location>
        <begin position="78"/>
        <end position="97"/>
    </location>
</feature>
<protein>
    <submittedName>
        <fullName evidence="3">Uncharacterized protein</fullName>
    </submittedName>
</protein>
<keyword evidence="4" id="KW-1185">Reference proteome</keyword>